<keyword evidence="9" id="KW-1185">Reference proteome</keyword>
<protein>
    <submittedName>
        <fullName evidence="8">Tetratricopeptide repeat protein 9C-like</fullName>
    </submittedName>
</protein>
<keyword evidence="6 7" id="KW-0802">TPR repeat</keyword>
<evidence type="ECO:0000256" key="4">
    <source>
        <dbReference type="ARBA" id="ARBA00022553"/>
    </source>
</evidence>
<comment type="subcellular location">
    <subcellularLocation>
        <location evidence="2">Cytoplasm</location>
    </subcellularLocation>
</comment>
<reference evidence="8" key="1">
    <citation type="journal article" date="2021" name="Sci. Adv.">
        <title>The American lobster genome reveals insights on longevity, neural, and immune adaptations.</title>
        <authorList>
            <person name="Polinski J.M."/>
            <person name="Zimin A.V."/>
            <person name="Clark K.F."/>
            <person name="Kohn A.B."/>
            <person name="Sadowski N."/>
            <person name="Timp W."/>
            <person name="Ptitsyn A."/>
            <person name="Khanna P."/>
            <person name="Romanova D.Y."/>
            <person name="Williams P."/>
            <person name="Greenwood S.J."/>
            <person name="Moroz L.L."/>
            <person name="Walt D.R."/>
            <person name="Bodnar A.G."/>
        </authorList>
    </citation>
    <scope>NUCLEOTIDE SEQUENCE</scope>
    <source>
        <strain evidence="8">GMGI-L3</strain>
    </source>
</reference>
<evidence type="ECO:0000256" key="5">
    <source>
        <dbReference type="ARBA" id="ARBA00022737"/>
    </source>
</evidence>
<dbReference type="InterPro" id="IPR050754">
    <property type="entry name" value="FKBP4/5/8-like"/>
</dbReference>
<sequence>MDVSENNSPHGKNEIIIQKLTKAKEFKLKGNTHFKQQQVKKAIQSYHSGLMYMKGIEQDMNPNKFLGRYKSPTMLPQNLKDEVTAVFVDLSNNIAACLLKQEPVRYERVIECCKEVTELQPENEKGWYRLGLAHYHLQDYDAAKEALKEANRIADGRNAAVKTLISLVDQELKKDNKKFSDMFRNSLLVKGT</sequence>
<dbReference type="PROSITE" id="PS50005">
    <property type="entry name" value="TPR"/>
    <property type="match status" value="1"/>
</dbReference>
<dbReference type="SMART" id="SM00028">
    <property type="entry name" value="TPR"/>
    <property type="match status" value="3"/>
</dbReference>
<gene>
    <name evidence="8" type="primary">Ttc9c-L</name>
    <name evidence="8" type="ORF">Hamer_G004333</name>
</gene>
<evidence type="ECO:0000256" key="3">
    <source>
        <dbReference type="ARBA" id="ARBA00022490"/>
    </source>
</evidence>
<keyword evidence="3" id="KW-0963">Cytoplasm</keyword>
<dbReference type="InterPro" id="IPR019734">
    <property type="entry name" value="TPR_rpt"/>
</dbReference>
<dbReference type="PANTHER" id="PTHR46512:SF9">
    <property type="entry name" value="PEPTIDYLPROLYL ISOMERASE"/>
    <property type="match status" value="1"/>
</dbReference>
<evidence type="ECO:0000313" key="9">
    <source>
        <dbReference type="Proteomes" id="UP000747542"/>
    </source>
</evidence>
<dbReference type="Proteomes" id="UP000747542">
    <property type="component" value="Unassembled WGS sequence"/>
</dbReference>
<dbReference type="AlphaFoldDB" id="A0A8J5JS51"/>
<evidence type="ECO:0000256" key="6">
    <source>
        <dbReference type="ARBA" id="ARBA00022803"/>
    </source>
</evidence>
<evidence type="ECO:0000256" key="7">
    <source>
        <dbReference type="PROSITE-ProRule" id="PRU00339"/>
    </source>
</evidence>
<accession>A0A8J5JS51</accession>
<comment type="catalytic activity">
    <reaction evidence="1">
        <text>[protein]-peptidylproline (omega=180) = [protein]-peptidylproline (omega=0)</text>
        <dbReference type="Rhea" id="RHEA:16237"/>
        <dbReference type="Rhea" id="RHEA-COMP:10747"/>
        <dbReference type="Rhea" id="RHEA-COMP:10748"/>
        <dbReference type="ChEBI" id="CHEBI:83833"/>
        <dbReference type="ChEBI" id="CHEBI:83834"/>
        <dbReference type="EC" id="5.2.1.8"/>
    </reaction>
</comment>
<comment type="caution">
    <text evidence="8">The sequence shown here is derived from an EMBL/GenBank/DDBJ whole genome shotgun (WGS) entry which is preliminary data.</text>
</comment>
<dbReference type="GO" id="GO:0003755">
    <property type="term" value="F:peptidyl-prolyl cis-trans isomerase activity"/>
    <property type="evidence" value="ECO:0007669"/>
    <property type="project" value="UniProtKB-EC"/>
</dbReference>
<keyword evidence="4" id="KW-0597">Phosphoprotein</keyword>
<evidence type="ECO:0000256" key="2">
    <source>
        <dbReference type="ARBA" id="ARBA00004496"/>
    </source>
</evidence>
<dbReference type="GO" id="GO:0005737">
    <property type="term" value="C:cytoplasm"/>
    <property type="evidence" value="ECO:0007669"/>
    <property type="project" value="UniProtKB-SubCell"/>
</dbReference>
<proteinExistence type="predicted"/>
<name>A0A8J5JS51_HOMAM</name>
<dbReference type="PANTHER" id="PTHR46512">
    <property type="entry name" value="PEPTIDYLPROLYL ISOMERASE"/>
    <property type="match status" value="1"/>
</dbReference>
<organism evidence="8 9">
    <name type="scientific">Homarus americanus</name>
    <name type="common">American lobster</name>
    <dbReference type="NCBI Taxonomy" id="6706"/>
    <lineage>
        <taxon>Eukaryota</taxon>
        <taxon>Metazoa</taxon>
        <taxon>Ecdysozoa</taxon>
        <taxon>Arthropoda</taxon>
        <taxon>Crustacea</taxon>
        <taxon>Multicrustacea</taxon>
        <taxon>Malacostraca</taxon>
        <taxon>Eumalacostraca</taxon>
        <taxon>Eucarida</taxon>
        <taxon>Decapoda</taxon>
        <taxon>Pleocyemata</taxon>
        <taxon>Astacidea</taxon>
        <taxon>Nephropoidea</taxon>
        <taxon>Nephropidae</taxon>
        <taxon>Homarus</taxon>
    </lineage>
</organism>
<dbReference type="OrthoDB" id="407558at2759"/>
<evidence type="ECO:0000256" key="1">
    <source>
        <dbReference type="ARBA" id="ARBA00000971"/>
    </source>
</evidence>
<feature type="repeat" description="TPR" evidence="7">
    <location>
        <begin position="124"/>
        <end position="157"/>
    </location>
</feature>
<evidence type="ECO:0000313" key="8">
    <source>
        <dbReference type="EMBL" id="KAG7163231.1"/>
    </source>
</evidence>
<dbReference type="InterPro" id="IPR013105">
    <property type="entry name" value="TPR_2"/>
</dbReference>
<keyword evidence="5" id="KW-0677">Repeat</keyword>
<dbReference type="Pfam" id="PF07719">
    <property type="entry name" value="TPR_2"/>
    <property type="match status" value="1"/>
</dbReference>
<dbReference type="EMBL" id="JAHLQT010026473">
    <property type="protein sequence ID" value="KAG7163231.1"/>
    <property type="molecule type" value="Genomic_DNA"/>
</dbReference>